<keyword evidence="6" id="KW-1185">Reference proteome</keyword>
<evidence type="ECO:0000256" key="3">
    <source>
        <dbReference type="ARBA" id="ARBA00023033"/>
    </source>
</evidence>
<keyword evidence="4" id="KW-0812">Transmembrane</keyword>
<dbReference type="InterPro" id="IPR036188">
    <property type="entry name" value="FAD/NAD-bd_sf"/>
</dbReference>
<dbReference type="GO" id="GO:0004497">
    <property type="term" value="F:monooxygenase activity"/>
    <property type="evidence" value="ECO:0007669"/>
    <property type="project" value="UniProtKB-KW"/>
</dbReference>
<gene>
    <name evidence="5" type="ORF">B0H17DRAFT_513189</name>
</gene>
<evidence type="ECO:0000313" key="5">
    <source>
        <dbReference type="EMBL" id="KAJ7692941.1"/>
    </source>
</evidence>
<organism evidence="5 6">
    <name type="scientific">Mycena rosella</name>
    <name type="common">Pink bonnet</name>
    <name type="synonym">Agaricus rosellus</name>
    <dbReference type="NCBI Taxonomy" id="1033263"/>
    <lineage>
        <taxon>Eukaryota</taxon>
        <taxon>Fungi</taxon>
        <taxon>Dikarya</taxon>
        <taxon>Basidiomycota</taxon>
        <taxon>Agaricomycotina</taxon>
        <taxon>Agaricomycetes</taxon>
        <taxon>Agaricomycetidae</taxon>
        <taxon>Agaricales</taxon>
        <taxon>Marasmiineae</taxon>
        <taxon>Mycenaceae</taxon>
        <taxon>Mycena</taxon>
    </lineage>
</organism>
<evidence type="ECO:0000256" key="2">
    <source>
        <dbReference type="ARBA" id="ARBA00023002"/>
    </source>
</evidence>
<keyword evidence="2" id="KW-0560">Oxidoreductase</keyword>
<dbReference type="AlphaFoldDB" id="A0AAD7DJV9"/>
<protein>
    <recommendedName>
        <fullName evidence="7">FAD-binding domain-containing protein</fullName>
    </recommendedName>
</protein>
<accession>A0AAD7DJV9</accession>
<dbReference type="SUPFAM" id="SSF51905">
    <property type="entry name" value="FAD/NAD(P)-binding domain"/>
    <property type="match status" value="1"/>
</dbReference>
<dbReference type="PANTHER" id="PTHR13789:SF309">
    <property type="entry name" value="PUTATIVE (AFU_ORTHOLOGUE AFUA_6G14510)-RELATED"/>
    <property type="match status" value="1"/>
</dbReference>
<comment type="similarity">
    <text evidence="1">Belongs to the paxM FAD-dependent monooxygenase family.</text>
</comment>
<feature type="transmembrane region" description="Helical" evidence="4">
    <location>
        <begin position="12"/>
        <end position="30"/>
    </location>
</feature>
<dbReference type="PANTHER" id="PTHR13789">
    <property type="entry name" value="MONOOXYGENASE"/>
    <property type="match status" value="1"/>
</dbReference>
<evidence type="ECO:0000256" key="1">
    <source>
        <dbReference type="ARBA" id="ARBA00007992"/>
    </source>
</evidence>
<evidence type="ECO:0008006" key="7">
    <source>
        <dbReference type="Google" id="ProtNLM"/>
    </source>
</evidence>
<evidence type="ECO:0000256" key="4">
    <source>
        <dbReference type="SAM" id="Phobius"/>
    </source>
</evidence>
<dbReference type="Pfam" id="PF13450">
    <property type="entry name" value="NAD_binding_8"/>
    <property type="match status" value="1"/>
</dbReference>
<reference evidence="5" key="1">
    <citation type="submission" date="2023-03" db="EMBL/GenBank/DDBJ databases">
        <title>Massive genome expansion in bonnet fungi (Mycena s.s.) driven by repeated elements and novel gene families across ecological guilds.</title>
        <authorList>
            <consortium name="Lawrence Berkeley National Laboratory"/>
            <person name="Harder C.B."/>
            <person name="Miyauchi S."/>
            <person name="Viragh M."/>
            <person name="Kuo A."/>
            <person name="Thoen E."/>
            <person name="Andreopoulos B."/>
            <person name="Lu D."/>
            <person name="Skrede I."/>
            <person name="Drula E."/>
            <person name="Henrissat B."/>
            <person name="Morin E."/>
            <person name="Kohler A."/>
            <person name="Barry K."/>
            <person name="LaButti K."/>
            <person name="Morin E."/>
            <person name="Salamov A."/>
            <person name="Lipzen A."/>
            <person name="Mereny Z."/>
            <person name="Hegedus B."/>
            <person name="Baldrian P."/>
            <person name="Stursova M."/>
            <person name="Weitz H."/>
            <person name="Taylor A."/>
            <person name="Grigoriev I.V."/>
            <person name="Nagy L.G."/>
            <person name="Martin F."/>
            <person name="Kauserud H."/>
        </authorList>
    </citation>
    <scope>NUCLEOTIDE SEQUENCE</scope>
    <source>
        <strain evidence="5">CBHHK067</strain>
    </source>
</reference>
<dbReference type="Proteomes" id="UP001221757">
    <property type="component" value="Unassembled WGS sequence"/>
</dbReference>
<dbReference type="Gene3D" id="3.30.9.30">
    <property type="match status" value="1"/>
</dbReference>
<dbReference type="Gene3D" id="3.50.50.60">
    <property type="entry name" value="FAD/NAD(P)-binding domain"/>
    <property type="match status" value="1"/>
</dbReference>
<keyword evidence="4" id="KW-1133">Transmembrane helix</keyword>
<keyword evidence="4" id="KW-0472">Membrane</keyword>
<dbReference type="InterPro" id="IPR050493">
    <property type="entry name" value="FAD-dep_Monooxygenase_BioMet"/>
</dbReference>
<proteinExistence type="inferred from homology"/>
<sequence>MDSPERPAPQPLSISVVGAGIAGLAAAIALRRNGHVVQIFESAAVTAEIGAAIVVPVNSQRVLEKFGYSEENLRAVHFDAAVGYDSKGGKGTAAGWLIPLEKQVRSPSVSRLPFR</sequence>
<comment type="caution">
    <text evidence="5">The sequence shown here is derived from an EMBL/GenBank/DDBJ whole genome shotgun (WGS) entry which is preliminary data.</text>
</comment>
<dbReference type="EMBL" id="JARKIE010000049">
    <property type="protein sequence ID" value="KAJ7692941.1"/>
    <property type="molecule type" value="Genomic_DNA"/>
</dbReference>
<evidence type="ECO:0000313" key="6">
    <source>
        <dbReference type="Proteomes" id="UP001221757"/>
    </source>
</evidence>
<keyword evidence="3" id="KW-0503">Monooxygenase</keyword>
<name>A0AAD7DJV9_MYCRO</name>